<evidence type="ECO:0000313" key="1">
    <source>
        <dbReference type="EMBL" id="VDO69368.1"/>
    </source>
</evidence>
<sequence>MALISNQQTQREKKILQYNTVRNNRIRIDGDSEDVKNFTYLGSTIDEHDGSDEDVKARIGKTNAAYLQLKEHLELKTTVN</sequence>
<name>A0A183JG83_9TREM</name>
<dbReference type="Proteomes" id="UP000279833">
    <property type="component" value="Unassembled WGS sequence"/>
</dbReference>
<reference evidence="3" key="1">
    <citation type="submission" date="2016-06" db="UniProtKB">
        <authorList>
            <consortium name="WormBaseParasite"/>
        </authorList>
    </citation>
    <scope>IDENTIFICATION</scope>
</reference>
<organism evidence="3">
    <name type="scientific">Schistosoma curassoni</name>
    <dbReference type="NCBI Taxonomy" id="6186"/>
    <lineage>
        <taxon>Eukaryota</taxon>
        <taxon>Metazoa</taxon>
        <taxon>Spiralia</taxon>
        <taxon>Lophotrochozoa</taxon>
        <taxon>Platyhelminthes</taxon>
        <taxon>Trematoda</taxon>
        <taxon>Digenea</taxon>
        <taxon>Strigeidida</taxon>
        <taxon>Schistosomatoidea</taxon>
        <taxon>Schistosomatidae</taxon>
        <taxon>Schistosoma</taxon>
    </lineage>
</organism>
<gene>
    <name evidence="1" type="ORF">SCUD_LOCUS1704</name>
</gene>
<evidence type="ECO:0000313" key="3">
    <source>
        <dbReference type="WBParaSite" id="SCUD_0000170301-mRNA-1"/>
    </source>
</evidence>
<proteinExistence type="predicted"/>
<reference evidence="1 2" key="2">
    <citation type="submission" date="2018-11" db="EMBL/GenBank/DDBJ databases">
        <authorList>
            <consortium name="Pathogen Informatics"/>
        </authorList>
    </citation>
    <scope>NUCLEOTIDE SEQUENCE [LARGE SCALE GENOMIC DNA]</scope>
    <source>
        <strain evidence="1">Dakar</strain>
        <strain evidence="2">Dakar, Senegal</strain>
    </source>
</reference>
<evidence type="ECO:0000313" key="2">
    <source>
        <dbReference type="Proteomes" id="UP000279833"/>
    </source>
</evidence>
<dbReference type="AlphaFoldDB" id="A0A183JG83"/>
<dbReference type="EMBL" id="UZAK01001437">
    <property type="protein sequence ID" value="VDO69368.1"/>
    <property type="molecule type" value="Genomic_DNA"/>
</dbReference>
<protein>
    <submittedName>
        <fullName evidence="1 3">Uncharacterized protein</fullName>
    </submittedName>
</protein>
<keyword evidence="2" id="KW-1185">Reference proteome</keyword>
<dbReference type="WBParaSite" id="SCUD_0000170301-mRNA-1">
    <property type="protein sequence ID" value="SCUD_0000170301-mRNA-1"/>
    <property type="gene ID" value="SCUD_0000170301"/>
</dbReference>
<accession>A0A183JG83</accession>